<dbReference type="EMBL" id="KR072689">
    <property type="protein sequence ID" value="AKG94532.1"/>
    <property type="molecule type" value="Genomic_DNA"/>
</dbReference>
<proteinExistence type="predicted"/>
<name>A0A0U2BX21_9CAUD</name>
<evidence type="ECO:0000313" key="2">
    <source>
        <dbReference type="Proteomes" id="UP000223061"/>
    </source>
</evidence>
<accession>A0A0U2BX21</accession>
<evidence type="ECO:0000313" key="1">
    <source>
        <dbReference type="EMBL" id="AKG94532.1"/>
    </source>
</evidence>
<sequence>MIRYAIIGGGGLVIGTGEAANVIDALASGVGLGEVLLIGPDDQPEGHFWDGEAFQPLPPRPGVWAVWDGQSWTDPRTPADFAAALQSARNAAQRDKSGLLMDLTAMGILTAAEAVQAARGDIPDSFEAALSTMPQEAQDMARIKWAGDQVISRTNPLIMLAAFAKGITDQQLDAVFGVETPE</sequence>
<gene>
    <name evidence="1" type="ORF">Shpa_21</name>
</gene>
<evidence type="ECO:0008006" key="3">
    <source>
        <dbReference type="Google" id="ProtNLM"/>
    </source>
</evidence>
<dbReference type="Proteomes" id="UP000223061">
    <property type="component" value="Segment"/>
</dbReference>
<reference evidence="1 2" key="1">
    <citation type="submission" date="2015-04" db="EMBL/GenBank/DDBJ databases">
        <title>Isolation and characterization of bacteriophages from East Africa Rift Valley soda lakes.</title>
        <authorList>
            <person name="van Zyl L.J."/>
            <person name="Nemavhulani S."/>
            <person name="Cowan D.A."/>
            <person name="Trindade M.I."/>
        </authorList>
    </citation>
    <scope>NUCLEOTIDE SEQUENCE [LARGE SCALE GENOMIC DNA]</scope>
</reference>
<organism evidence="1 2">
    <name type="scientific">Paracoccus phage Shpa</name>
    <dbReference type="NCBI Taxonomy" id="1647282"/>
    <lineage>
        <taxon>Viruses</taxon>
        <taxon>Duplodnaviria</taxon>
        <taxon>Heunggongvirae</taxon>
        <taxon>Uroviricota</taxon>
        <taxon>Caudoviricetes</taxon>
        <taxon>Vhulanivirus</taxon>
        <taxon>Vhulanivirus Shpa</taxon>
    </lineage>
</organism>
<keyword evidence="2" id="KW-1185">Reference proteome</keyword>
<protein>
    <recommendedName>
        <fullName evidence="3">DUF4376 domain-containing protein</fullName>
    </recommendedName>
</protein>